<feature type="domain" description="K Homology" evidence="4">
    <location>
        <begin position="53"/>
        <end position="121"/>
    </location>
</feature>
<dbReference type="InterPro" id="IPR004088">
    <property type="entry name" value="KH_dom_type_1"/>
</dbReference>
<dbReference type="OrthoDB" id="1937934at2759"/>
<evidence type="ECO:0000313" key="6">
    <source>
        <dbReference type="EMBL" id="CAF1191884.1"/>
    </source>
</evidence>
<dbReference type="Proteomes" id="UP000677228">
    <property type="component" value="Unassembled WGS sequence"/>
</dbReference>
<dbReference type="EMBL" id="CAJNOQ010006591">
    <property type="protein sequence ID" value="CAF1140592.1"/>
    <property type="molecule type" value="Genomic_DNA"/>
</dbReference>
<sequence length="367" mass="40549">MMDSYDSSNKQQDSSPTANNSNNAQNNNNSNNTNNNQNVERNRGGPRGGGFSAKVDCRYLVQSRDAGAIIGRGGSNIQNLRQKHKTLIQVPDCDGPERVLTISGELETCISTLQDILPTMRDNQRIQNDQSEIRLLIHQSQAGAVIGKGGDRVKELRQKFNVGMKVFVQTCPFSTERVVALRGHPKDIERCMREIYSILDQTPPRGPMHFYDPFNYDEYTTQEYGGFSDGQIAMAPQQGGQYRTQHVDRDGKYNQQYGGGGGDQYMPSIGNGYNQGPRPLIDFDRRGGMYSQPVETNQVTIPNELAGVVIGPRGTKISQIRQQSGASITLDDPTPGSSDRIITIIGTQIQINQAQYLLQMAVKESGV</sequence>
<feature type="region of interest" description="Disordered" evidence="3">
    <location>
        <begin position="1"/>
        <end position="50"/>
    </location>
</feature>
<feature type="compositionally biased region" description="Polar residues" evidence="3">
    <location>
        <begin position="1"/>
        <end position="16"/>
    </location>
</feature>
<dbReference type="EMBL" id="CAJNOK010013779">
    <property type="protein sequence ID" value="CAF1191884.1"/>
    <property type="molecule type" value="Genomic_DNA"/>
</dbReference>
<dbReference type="AlphaFoldDB" id="A0A814RYX4"/>
<keyword evidence="9" id="KW-1185">Reference proteome</keyword>
<evidence type="ECO:0000313" key="7">
    <source>
        <dbReference type="EMBL" id="CAF3904265.1"/>
    </source>
</evidence>
<dbReference type="SMART" id="SM00322">
    <property type="entry name" value="KH"/>
    <property type="match status" value="3"/>
</dbReference>
<dbReference type="EMBL" id="CAJOBC010006591">
    <property type="protein sequence ID" value="CAF3904265.1"/>
    <property type="molecule type" value="Genomic_DNA"/>
</dbReference>
<feature type="compositionally biased region" description="Low complexity" evidence="3">
    <location>
        <begin position="17"/>
        <end position="38"/>
    </location>
</feature>
<comment type="caution">
    <text evidence="5">The sequence shown here is derived from an EMBL/GenBank/DDBJ whole genome shotgun (WGS) entry which is preliminary data.</text>
</comment>
<accession>A0A814RYX4</accession>
<dbReference type="Pfam" id="PF00013">
    <property type="entry name" value="KH_1"/>
    <property type="match status" value="3"/>
</dbReference>
<evidence type="ECO:0000259" key="4">
    <source>
        <dbReference type="SMART" id="SM00322"/>
    </source>
</evidence>
<keyword evidence="2" id="KW-0694">RNA-binding</keyword>
<dbReference type="InterPro" id="IPR036612">
    <property type="entry name" value="KH_dom_type_1_sf"/>
</dbReference>
<keyword evidence="1" id="KW-0677">Repeat</keyword>
<reference evidence="5" key="1">
    <citation type="submission" date="2021-02" db="EMBL/GenBank/DDBJ databases">
        <authorList>
            <person name="Nowell W R."/>
        </authorList>
    </citation>
    <scope>NUCLEOTIDE SEQUENCE</scope>
</reference>
<proteinExistence type="predicted"/>
<evidence type="ECO:0000256" key="1">
    <source>
        <dbReference type="ARBA" id="ARBA00022737"/>
    </source>
</evidence>
<dbReference type="PANTHER" id="PTHR10288">
    <property type="entry name" value="KH DOMAIN CONTAINING RNA BINDING PROTEIN"/>
    <property type="match status" value="1"/>
</dbReference>
<dbReference type="Proteomes" id="UP000681722">
    <property type="component" value="Unassembled WGS sequence"/>
</dbReference>
<gene>
    <name evidence="5" type="ORF">GPM918_LOCUS20664</name>
    <name evidence="6" type="ORF">OVA965_LOCUS23550</name>
    <name evidence="7" type="ORF">SRO942_LOCUS20661</name>
    <name evidence="8" type="ORF">TMI583_LOCUS24269</name>
</gene>
<dbReference type="Gene3D" id="3.30.1370.10">
    <property type="entry name" value="K Homology domain, type 1"/>
    <property type="match status" value="3"/>
</dbReference>
<evidence type="ECO:0000313" key="8">
    <source>
        <dbReference type="EMBL" id="CAF4002277.1"/>
    </source>
</evidence>
<organism evidence="5 9">
    <name type="scientific">Didymodactylos carnosus</name>
    <dbReference type="NCBI Taxonomy" id="1234261"/>
    <lineage>
        <taxon>Eukaryota</taxon>
        <taxon>Metazoa</taxon>
        <taxon>Spiralia</taxon>
        <taxon>Gnathifera</taxon>
        <taxon>Rotifera</taxon>
        <taxon>Eurotatoria</taxon>
        <taxon>Bdelloidea</taxon>
        <taxon>Philodinida</taxon>
        <taxon>Philodinidae</taxon>
        <taxon>Didymodactylos</taxon>
    </lineage>
</organism>
<dbReference type="GO" id="GO:0003723">
    <property type="term" value="F:RNA binding"/>
    <property type="evidence" value="ECO:0007669"/>
    <property type="project" value="UniProtKB-UniRule"/>
</dbReference>
<name>A0A814RYX4_9BILA</name>
<evidence type="ECO:0000313" key="9">
    <source>
        <dbReference type="Proteomes" id="UP000663829"/>
    </source>
</evidence>
<feature type="domain" description="K Homology" evidence="4">
    <location>
        <begin position="293"/>
        <end position="363"/>
    </location>
</feature>
<protein>
    <recommendedName>
        <fullName evidence="4">K Homology domain-containing protein</fullName>
    </recommendedName>
</protein>
<dbReference type="EMBL" id="CAJOBA010035308">
    <property type="protein sequence ID" value="CAF4002277.1"/>
    <property type="molecule type" value="Genomic_DNA"/>
</dbReference>
<dbReference type="Proteomes" id="UP000682733">
    <property type="component" value="Unassembled WGS sequence"/>
</dbReference>
<dbReference type="CDD" id="cd22432">
    <property type="entry name" value="KH-I_HNRNPK_rpt1"/>
    <property type="match status" value="1"/>
</dbReference>
<dbReference type="Proteomes" id="UP000663829">
    <property type="component" value="Unassembled WGS sequence"/>
</dbReference>
<dbReference type="SUPFAM" id="SSF54791">
    <property type="entry name" value="Eukaryotic type KH-domain (KH-domain type I)"/>
    <property type="match status" value="3"/>
</dbReference>
<feature type="domain" description="K Homology" evidence="4">
    <location>
        <begin position="129"/>
        <end position="200"/>
    </location>
</feature>
<evidence type="ECO:0000256" key="3">
    <source>
        <dbReference type="SAM" id="MobiDB-lite"/>
    </source>
</evidence>
<evidence type="ECO:0000256" key="2">
    <source>
        <dbReference type="PROSITE-ProRule" id="PRU00117"/>
    </source>
</evidence>
<evidence type="ECO:0000313" key="5">
    <source>
        <dbReference type="EMBL" id="CAF1140592.1"/>
    </source>
</evidence>
<dbReference type="InterPro" id="IPR004087">
    <property type="entry name" value="KH_dom"/>
</dbReference>
<dbReference type="PROSITE" id="PS50084">
    <property type="entry name" value="KH_TYPE_1"/>
    <property type="match status" value="3"/>
</dbReference>